<proteinExistence type="predicted"/>
<evidence type="ECO:0000313" key="2">
    <source>
        <dbReference type="Proteomes" id="UP000008963"/>
    </source>
</evidence>
<dbReference type="KEGG" id="bmx:BMS_3257"/>
<accession>E1X0I1</accession>
<reference evidence="2" key="1">
    <citation type="journal article" date="2013" name="ISME J.">
        <title>A small predatory core genome in the divergent marine Bacteriovorax marinus SJ and the terrestrial Bdellovibrio bacteriovorus.</title>
        <authorList>
            <person name="Crossman L.C."/>
            <person name="Chen H."/>
            <person name="Cerdeno-Tarraga A.M."/>
            <person name="Brooks K."/>
            <person name="Quail M.A."/>
            <person name="Pineiro S.A."/>
            <person name="Hobley L."/>
            <person name="Sockett R.E."/>
            <person name="Bentley S.D."/>
            <person name="Parkhill J."/>
            <person name="Williams H.N."/>
            <person name="Stine O.C."/>
        </authorList>
    </citation>
    <scope>NUCLEOTIDE SEQUENCE [LARGE SCALE GENOMIC DNA]</scope>
    <source>
        <strain evidence="2">ATCC BAA-682 / DSM 15412 / SJ</strain>
    </source>
</reference>
<evidence type="ECO:0008006" key="3">
    <source>
        <dbReference type="Google" id="ProtNLM"/>
    </source>
</evidence>
<dbReference type="AlphaFoldDB" id="E1X0I1"/>
<gene>
    <name evidence="1" type="ordered locus">BMS_3257</name>
</gene>
<dbReference type="STRING" id="862908.BMS_3257"/>
<protein>
    <recommendedName>
        <fullName evidence="3">Thil AANH domain-containing protein</fullName>
    </recommendedName>
</protein>
<organism evidence="1 2">
    <name type="scientific">Halobacteriovorax marinus (strain ATCC BAA-682 / DSM 15412 / SJ)</name>
    <name type="common">Bacteriovorax marinus</name>
    <dbReference type="NCBI Taxonomy" id="862908"/>
    <lineage>
        <taxon>Bacteria</taxon>
        <taxon>Pseudomonadati</taxon>
        <taxon>Bdellovibrionota</taxon>
        <taxon>Bacteriovoracia</taxon>
        <taxon>Bacteriovoracales</taxon>
        <taxon>Halobacteriovoraceae</taxon>
        <taxon>Halobacteriovorax</taxon>
    </lineage>
</organism>
<dbReference type="eggNOG" id="COG2117">
    <property type="taxonomic scope" value="Bacteria"/>
</dbReference>
<dbReference type="EMBL" id="FQ312005">
    <property type="protein sequence ID" value="CBW28007.1"/>
    <property type="molecule type" value="Genomic_DNA"/>
</dbReference>
<evidence type="ECO:0000313" key="1">
    <source>
        <dbReference type="EMBL" id="CBW28007.1"/>
    </source>
</evidence>
<keyword evidence="2" id="KW-1185">Reference proteome</keyword>
<dbReference type="InterPro" id="IPR014729">
    <property type="entry name" value="Rossmann-like_a/b/a_fold"/>
</dbReference>
<sequence>MNPQGESVAILFSGGTDSTLTAALLEESFNKIHLITYNRFGFHETDNTAVQAQLLKDKFGSDKFIHEILNVDKLFKHVSYENYFSNIRKFGLFNLSTCGLCKLSMHVRTIKYCNDNNIKYVADGANQAMSMFPAQMKGVIDELKRMYEHFGITYFNPVFEMDGPEEKGFIEKSNLQIISDPTVPEIEKPLVYDEAKKTFTPGEKLFSLGLAPNPNVKGSKYDRKRQPRCFQFIIFNIFAIKYFLQKHTYDEYRDMTVDFYKSKISSMIQLLEGDDKKLKKIIGK</sequence>
<dbReference type="SUPFAM" id="SSF52402">
    <property type="entry name" value="Adenine nucleotide alpha hydrolases-like"/>
    <property type="match status" value="1"/>
</dbReference>
<dbReference type="OrthoDB" id="5180851at2"/>
<dbReference type="PATRIC" id="fig|862908.3.peg.3113"/>
<name>E1X0I1_HALMS</name>
<dbReference type="HOGENOM" id="CLU_979223_0_0_7"/>
<dbReference type="Gene3D" id="3.40.50.620">
    <property type="entry name" value="HUPs"/>
    <property type="match status" value="1"/>
</dbReference>
<dbReference type="RefSeq" id="WP_014245777.1">
    <property type="nucleotide sequence ID" value="NC_016620.1"/>
</dbReference>
<dbReference type="Proteomes" id="UP000008963">
    <property type="component" value="Chromosome"/>
</dbReference>